<evidence type="ECO:0000256" key="2">
    <source>
        <dbReference type="ARBA" id="ARBA00022448"/>
    </source>
</evidence>
<dbReference type="GO" id="GO:0005524">
    <property type="term" value="F:ATP binding"/>
    <property type="evidence" value="ECO:0007669"/>
    <property type="project" value="UniProtKB-KW"/>
</dbReference>
<accession>A0A7Z0D236</accession>
<dbReference type="InterPro" id="IPR003439">
    <property type="entry name" value="ABC_transporter-like_ATP-bd"/>
</dbReference>
<evidence type="ECO:0000259" key="5">
    <source>
        <dbReference type="PROSITE" id="PS50893"/>
    </source>
</evidence>
<dbReference type="GO" id="GO:0055085">
    <property type="term" value="P:transmembrane transport"/>
    <property type="evidence" value="ECO:0007669"/>
    <property type="project" value="UniProtKB-ARBA"/>
</dbReference>
<comment type="similarity">
    <text evidence="1">Belongs to the ABC transporter superfamily.</text>
</comment>
<sequence>MTDESQADAVLTVRDLRISTTAHGTEILHGVSFELQPGKILSLVGESGSGKTTAGLACMGHFRRGLSLSGGEVRLETPEGPADVLTMSEPARRGLRGGSISYVPQDPALSLNPAIRVGEQILEVMRVHGFGADEHERGKRVAEVLAEVGLPGDRNYQRRFPHQLSGGQQQRIGIAMAFACRPSVIVLDEPTTGLDVTTQALVLETIDTLTRRHDVAGLYITHDLAVVAEVADEVVVMLGGDIVERGRARDVLYSPTHSYTRKLLRAVPDLAGRNHIGTVDAVTDEHAVVVENSRPAAVGEPAGSVSTTAPETDDAVVCAEDISLSYGSNRVLDGVTLSLAPGESTMLLGESGSGKTTLSQCIAGLNAGFTGRVRLAGETLKNGTRQRTQDDRRRIQYVFQSPFSSLNPRRTIGESIAVPLEMNSAGTRAERRAKTLEALDQVRLGRQFVDRRPGELSGGERQRAAIARALVNTPSVLVCDEVTSALDVSVQASIVDLLRTLQVETGMAMLFVTHNIALARHISQRLAVLQKGKIVDNGPTAEVLDNPRHEYTRELLDNVPTI</sequence>
<dbReference type="PANTHER" id="PTHR43776:SF7">
    <property type="entry name" value="D,D-DIPEPTIDE TRANSPORT ATP-BINDING PROTEIN DDPF-RELATED"/>
    <property type="match status" value="1"/>
</dbReference>
<dbReference type="CDD" id="cd03257">
    <property type="entry name" value="ABC_NikE_OppD_transporters"/>
    <property type="match status" value="2"/>
</dbReference>
<name>A0A7Z0D236_9MICO</name>
<dbReference type="InterPro" id="IPR027417">
    <property type="entry name" value="P-loop_NTPase"/>
</dbReference>
<dbReference type="Gene3D" id="3.40.50.300">
    <property type="entry name" value="P-loop containing nucleotide triphosphate hydrolases"/>
    <property type="match status" value="2"/>
</dbReference>
<dbReference type="Pfam" id="PF00005">
    <property type="entry name" value="ABC_tran"/>
    <property type="match status" value="2"/>
</dbReference>
<evidence type="ECO:0000313" key="7">
    <source>
        <dbReference type="Proteomes" id="UP000539111"/>
    </source>
</evidence>
<protein>
    <submittedName>
        <fullName evidence="6">Peptide/nickel transport system ATP-binding protein</fullName>
    </submittedName>
</protein>
<dbReference type="SUPFAM" id="SSF52540">
    <property type="entry name" value="P-loop containing nucleoside triphosphate hydrolases"/>
    <property type="match status" value="2"/>
</dbReference>
<feature type="domain" description="ABC transporter" evidence="5">
    <location>
        <begin position="317"/>
        <end position="556"/>
    </location>
</feature>
<dbReference type="EMBL" id="JACBZP010000001">
    <property type="protein sequence ID" value="NYI67452.1"/>
    <property type="molecule type" value="Genomic_DNA"/>
</dbReference>
<gene>
    <name evidence="6" type="ORF">BJY26_001758</name>
</gene>
<comment type="caution">
    <text evidence="6">The sequence shown here is derived from an EMBL/GenBank/DDBJ whole genome shotgun (WGS) entry which is preliminary data.</text>
</comment>
<dbReference type="InterPro" id="IPR013563">
    <property type="entry name" value="Oligopep_ABC_C"/>
</dbReference>
<keyword evidence="7" id="KW-1185">Reference proteome</keyword>
<evidence type="ECO:0000256" key="3">
    <source>
        <dbReference type="ARBA" id="ARBA00022741"/>
    </source>
</evidence>
<dbReference type="InterPro" id="IPR003593">
    <property type="entry name" value="AAA+_ATPase"/>
</dbReference>
<dbReference type="PROSITE" id="PS00211">
    <property type="entry name" value="ABC_TRANSPORTER_1"/>
    <property type="match status" value="2"/>
</dbReference>
<keyword evidence="4 6" id="KW-0067">ATP-binding</keyword>
<proteinExistence type="inferred from homology"/>
<dbReference type="GO" id="GO:0016887">
    <property type="term" value="F:ATP hydrolysis activity"/>
    <property type="evidence" value="ECO:0007669"/>
    <property type="project" value="InterPro"/>
</dbReference>
<dbReference type="InterPro" id="IPR017871">
    <property type="entry name" value="ABC_transporter-like_CS"/>
</dbReference>
<dbReference type="Proteomes" id="UP000539111">
    <property type="component" value="Unassembled WGS sequence"/>
</dbReference>
<dbReference type="SMART" id="SM00382">
    <property type="entry name" value="AAA"/>
    <property type="match status" value="2"/>
</dbReference>
<dbReference type="AlphaFoldDB" id="A0A7Z0D236"/>
<dbReference type="Pfam" id="PF08352">
    <property type="entry name" value="oligo_HPY"/>
    <property type="match status" value="2"/>
</dbReference>
<dbReference type="RefSeq" id="WP_179427421.1">
    <property type="nucleotide sequence ID" value="NZ_JACBZP010000001.1"/>
</dbReference>
<evidence type="ECO:0000313" key="6">
    <source>
        <dbReference type="EMBL" id="NYI67452.1"/>
    </source>
</evidence>
<dbReference type="GO" id="GO:0015833">
    <property type="term" value="P:peptide transport"/>
    <property type="evidence" value="ECO:0007669"/>
    <property type="project" value="InterPro"/>
</dbReference>
<keyword evidence="2" id="KW-0813">Transport</keyword>
<keyword evidence="3" id="KW-0547">Nucleotide-binding</keyword>
<evidence type="ECO:0000256" key="1">
    <source>
        <dbReference type="ARBA" id="ARBA00005417"/>
    </source>
</evidence>
<dbReference type="PANTHER" id="PTHR43776">
    <property type="entry name" value="TRANSPORT ATP-BINDING PROTEIN"/>
    <property type="match status" value="1"/>
</dbReference>
<organism evidence="6 7">
    <name type="scientific">Spelaeicoccus albus</name>
    <dbReference type="NCBI Taxonomy" id="1280376"/>
    <lineage>
        <taxon>Bacteria</taxon>
        <taxon>Bacillati</taxon>
        <taxon>Actinomycetota</taxon>
        <taxon>Actinomycetes</taxon>
        <taxon>Micrococcales</taxon>
        <taxon>Brevibacteriaceae</taxon>
        <taxon>Spelaeicoccus</taxon>
    </lineage>
</organism>
<reference evidence="6 7" key="1">
    <citation type="submission" date="2020-07" db="EMBL/GenBank/DDBJ databases">
        <title>Sequencing the genomes of 1000 actinobacteria strains.</title>
        <authorList>
            <person name="Klenk H.-P."/>
        </authorList>
    </citation>
    <scope>NUCLEOTIDE SEQUENCE [LARGE SCALE GENOMIC DNA]</scope>
    <source>
        <strain evidence="6 7">DSM 26341</strain>
    </source>
</reference>
<feature type="domain" description="ABC transporter" evidence="5">
    <location>
        <begin position="13"/>
        <end position="264"/>
    </location>
</feature>
<evidence type="ECO:0000256" key="4">
    <source>
        <dbReference type="ARBA" id="ARBA00022840"/>
    </source>
</evidence>
<dbReference type="InterPro" id="IPR050319">
    <property type="entry name" value="ABC_transp_ATP-bind"/>
</dbReference>
<dbReference type="PROSITE" id="PS50893">
    <property type="entry name" value="ABC_TRANSPORTER_2"/>
    <property type="match status" value="2"/>
</dbReference>